<feature type="compositionally biased region" description="Acidic residues" evidence="13">
    <location>
        <begin position="433"/>
        <end position="450"/>
    </location>
</feature>
<evidence type="ECO:0000256" key="9">
    <source>
        <dbReference type="ARBA" id="ARBA00023134"/>
    </source>
</evidence>
<keyword evidence="6" id="KW-0479">Metal-binding</keyword>
<dbReference type="InterPro" id="IPR000217">
    <property type="entry name" value="Tubulin"/>
</dbReference>
<keyword evidence="9 12" id="KW-0342">GTP-binding</keyword>
<dbReference type="PRINTS" id="PR01163">
    <property type="entry name" value="BETATUBULIN"/>
</dbReference>
<comment type="similarity">
    <text evidence="3 12">Belongs to the tubulin family.</text>
</comment>
<dbReference type="Proteomes" id="UP000009022">
    <property type="component" value="Unassembled WGS sequence"/>
</dbReference>
<dbReference type="GO" id="GO:0005200">
    <property type="term" value="F:structural constituent of cytoskeleton"/>
    <property type="evidence" value="ECO:0000318"/>
    <property type="project" value="GO_Central"/>
</dbReference>
<proteinExistence type="inferred from homology"/>
<dbReference type="InterPro" id="IPR013838">
    <property type="entry name" value="Beta-tubulin_BS"/>
</dbReference>
<evidence type="ECO:0000256" key="10">
    <source>
        <dbReference type="ARBA" id="ARBA00023212"/>
    </source>
</evidence>
<dbReference type="PhylomeDB" id="B3RS67"/>
<dbReference type="InterPro" id="IPR008280">
    <property type="entry name" value="Tub_FtsZ_C"/>
</dbReference>
<dbReference type="SMART" id="SM00865">
    <property type="entry name" value="Tubulin_C"/>
    <property type="match status" value="1"/>
</dbReference>
<dbReference type="InterPro" id="IPR017975">
    <property type="entry name" value="Tubulin_CS"/>
</dbReference>
<accession>B3RS67</accession>
<dbReference type="Pfam" id="PF03953">
    <property type="entry name" value="Tubulin_C"/>
    <property type="match status" value="1"/>
</dbReference>
<keyword evidence="8" id="KW-0460">Magnesium</keyword>
<dbReference type="GO" id="GO:0000278">
    <property type="term" value="P:mitotic cell cycle"/>
    <property type="evidence" value="ECO:0000318"/>
    <property type="project" value="GO_Central"/>
</dbReference>
<dbReference type="InterPro" id="IPR036525">
    <property type="entry name" value="Tubulin/FtsZ_GTPase_sf"/>
</dbReference>
<keyword evidence="4" id="KW-0963">Cytoplasm</keyword>
<evidence type="ECO:0000256" key="11">
    <source>
        <dbReference type="ARBA" id="ARBA00034296"/>
    </source>
</evidence>
<dbReference type="GeneID" id="6751673"/>
<dbReference type="GO" id="GO:0005874">
    <property type="term" value="C:microtubule"/>
    <property type="evidence" value="ECO:0000318"/>
    <property type="project" value="GO_Central"/>
</dbReference>
<dbReference type="GO" id="GO:0000226">
    <property type="term" value="P:microtubule cytoskeleton organization"/>
    <property type="evidence" value="ECO:0000318"/>
    <property type="project" value="GO_Central"/>
</dbReference>
<dbReference type="AlphaFoldDB" id="B3RS67"/>
<reference evidence="16 17" key="1">
    <citation type="journal article" date="2008" name="Nature">
        <title>The Trichoplax genome and the nature of placozoans.</title>
        <authorList>
            <person name="Srivastava M."/>
            <person name="Begovic E."/>
            <person name="Chapman J."/>
            <person name="Putnam N.H."/>
            <person name="Hellsten U."/>
            <person name="Kawashima T."/>
            <person name="Kuo A."/>
            <person name="Mitros T."/>
            <person name="Salamov A."/>
            <person name="Carpenter M.L."/>
            <person name="Signorovitch A.Y."/>
            <person name="Moreno M.A."/>
            <person name="Kamm K."/>
            <person name="Grimwood J."/>
            <person name="Schmutz J."/>
            <person name="Shapiro H."/>
            <person name="Grigoriev I.V."/>
            <person name="Buss L.W."/>
            <person name="Schierwater B."/>
            <person name="Dellaporta S.L."/>
            <person name="Rokhsar D.S."/>
        </authorList>
    </citation>
    <scope>NUCLEOTIDE SEQUENCE [LARGE SCALE GENOMIC DNA]</scope>
    <source>
        <strain evidence="16 17">Grell-BS-1999</strain>
    </source>
</reference>
<evidence type="ECO:0000313" key="16">
    <source>
        <dbReference type="EMBL" id="EDV26462.1"/>
    </source>
</evidence>
<keyword evidence="17" id="KW-1185">Reference proteome</keyword>
<evidence type="ECO:0000313" key="17">
    <source>
        <dbReference type="Proteomes" id="UP000009022"/>
    </source>
</evidence>
<dbReference type="InterPro" id="IPR023123">
    <property type="entry name" value="Tubulin_C"/>
</dbReference>
<dbReference type="SMART" id="SM00864">
    <property type="entry name" value="Tubulin"/>
    <property type="match status" value="1"/>
</dbReference>
<dbReference type="GO" id="GO:0046872">
    <property type="term" value="F:metal ion binding"/>
    <property type="evidence" value="ECO:0007669"/>
    <property type="project" value="UniProtKB-KW"/>
</dbReference>
<dbReference type="GO" id="GO:0005525">
    <property type="term" value="F:GTP binding"/>
    <property type="evidence" value="ECO:0000318"/>
    <property type="project" value="GO_Central"/>
</dbReference>
<dbReference type="GO" id="GO:0005737">
    <property type="term" value="C:cytoplasm"/>
    <property type="evidence" value="ECO:0000318"/>
    <property type="project" value="GO_Central"/>
</dbReference>
<dbReference type="InterPro" id="IPR002453">
    <property type="entry name" value="Beta_tubulin"/>
</dbReference>
<dbReference type="eggNOG" id="KOG1375">
    <property type="taxonomic scope" value="Eukaryota"/>
</dbReference>
<dbReference type="SUPFAM" id="SSF52490">
    <property type="entry name" value="Tubulin nucleotide-binding domain-like"/>
    <property type="match status" value="1"/>
</dbReference>
<dbReference type="CTD" id="6751673"/>
<dbReference type="Pfam" id="PF00091">
    <property type="entry name" value="Tubulin"/>
    <property type="match status" value="1"/>
</dbReference>
<dbReference type="STRING" id="10228.B3RS67"/>
<evidence type="ECO:0000259" key="14">
    <source>
        <dbReference type="SMART" id="SM00864"/>
    </source>
</evidence>
<dbReference type="EMBL" id="DS985243">
    <property type="protein sequence ID" value="EDV26462.1"/>
    <property type="molecule type" value="Genomic_DNA"/>
</dbReference>
<dbReference type="RefSeq" id="XP_002110458.1">
    <property type="nucleotide sequence ID" value="XM_002110422.1"/>
</dbReference>
<comment type="subunit">
    <text evidence="12">Dimer of alpha and beta chains. A typical microtubule is a hollow water-filled tube with an outer diameter of 25 nm and an inner diameter of 15 nM. Alpha-beta heterodimers associate head-to-tail to form protofilaments running lengthwise along the microtubule wall with the beta-tubulin subunit facing the microtubule plus end conferring a structural polarity. Microtubules usually have 13 protofilaments but different protofilament numbers can be found in some organisms and specialized cells.</text>
</comment>
<dbReference type="PROSITE" id="PS00228">
    <property type="entry name" value="TUBULIN_B_AUTOREG"/>
    <property type="match status" value="1"/>
</dbReference>
<evidence type="ECO:0000256" key="5">
    <source>
        <dbReference type="ARBA" id="ARBA00022701"/>
    </source>
</evidence>
<dbReference type="SUPFAM" id="SSF55307">
    <property type="entry name" value="Tubulin C-terminal domain-like"/>
    <property type="match status" value="1"/>
</dbReference>
<dbReference type="Gene3D" id="1.10.287.600">
    <property type="entry name" value="Helix hairpin bin"/>
    <property type="match status" value="1"/>
</dbReference>
<protein>
    <recommendedName>
        <fullName evidence="12">Tubulin beta chain</fullName>
    </recommendedName>
</protein>
<evidence type="ECO:0000256" key="3">
    <source>
        <dbReference type="ARBA" id="ARBA00009636"/>
    </source>
</evidence>
<dbReference type="PANTHER" id="PTHR11588">
    <property type="entry name" value="TUBULIN"/>
    <property type="match status" value="1"/>
</dbReference>
<evidence type="ECO:0000256" key="7">
    <source>
        <dbReference type="ARBA" id="ARBA00022741"/>
    </source>
</evidence>
<dbReference type="InterPro" id="IPR003008">
    <property type="entry name" value="Tubulin_FtsZ_GTPase"/>
</dbReference>
<evidence type="ECO:0000256" key="1">
    <source>
        <dbReference type="ARBA" id="ARBA00001946"/>
    </source>
</evidence>
<dbReference type="HOGENOM" id="CLU_015718_1_1_1"/>
<dbReference type="FunFam" id="1.10.287.600:FF:000006">
    <property type="entry name" value="Tubulin beta chain"/>
    <property type="match status" value="1"/>
</dbReference>
<evidence type="ECO:0000256" key="2">
    <source>
        <dbReference type="ARBA" id="ARBA00004245"/>
    </source>
</evidence>
<comment type="function">
    <text evidence="11 12">Tubulin is the major constituent of microtubules, a cylinder consisting of laterally associated linear protofilaments composed of alpha- and beta-tubulin heterodimers. Microtubules grow by the addition of GTP-tubulin dimers to the microtubule end, where a stabilizing cap forms. Below the cap, tubulin dimers are in GDP-bound state, owing to GTPase activity of alpha-tubulin.</text>
</comment>
<feature type="domain" description="Tubulin/FtsZ 2-layer sandwich" evidence="15">
    <location>
        <begin position="249"/>
        <end position="386"/>
    </location>
</feature>
<dbReference type="PRINTS" id="PR01161">
    <property type="entry name" value="TUBULIN"/>
</dbReference>
<dbReference type="OrthoDB" id="1662883at2759"/>
<comment type="subcellular location">
    <subcellularLocation>
        <location evidence="2">Cytoplasm</location>
        <location evidence="2">Cytoskeleton</location>
    </subcellularLocation>
</comment>
<feature type="compositionally biased region" description="Polar residues" evidence="13">
    <location>
        <begin position="422"/>
        <end position="432"/>
    </location>
</feature>
<name>B3RS67_TRIAD</name>
<dbReference type="FunFam" id="3.40.50.1440:FF:000006">
    <property type="entry name" value="Tubulin beta chain"/>
    <property type="match status" value="1"/>
</dbReference>
<evidence type="ECO:0000256" key="8">
    <source>
        <dbReference type="ARBA" id="ARBA00022842"/>
    </source>
</evidence>
<evidence type="ECO:0000256" key="6">
    <source>
        <dbReference type="ARBA" id="ARBA00022723"/>
    </source>
</evidence>
<dbReference type="InParanoid" id="B3RS67"/>
<gene>
    <name evidence="16" type="ORF">TRIADDRAFT_22309</name>
</gene>
<dbReference type="Gene3D" id="3.30.1330.20">
    <property type="entry name" value="Tubulin/FtsZ, C-terminal domain"/>
    <property type="match status" value="1"/>
</dbReference>
<sequence length="450" mass="50781">MREIVHVQVGQCGNQMGSKFWEIISDEHGLDNEGNFTLTDSKNDMRLERINVYFNEASGGKYVPRSVLVDLEPGTMDAIRSSAYGRLFRPDNFVYGQAGAGNNWAKGHYTEGAELVDSALDVIRKEAEGCDFLQGFQLTHSLGGGTGSGMGTLLISKIREEYPDRIMTSFSVVPSPKVSNTIVEPYNATLSVHQLVENTDETFCIDNEALYDICFRTLKLSNPSYTDLNHLVSYTMSGVTTCLRFPGQLNADLRKLAVNMVPFPRLHFFMPGFAPLISAKTQNYLALTVAELTQQMFDNRNMMVACDPRHGRYLTVATIFRGKMPMKDVDDQIFNIQNRNSAYFVEWIPNNIKTAVCDIPPRNMKMAGTFIGNSTAIQELFKRISEQFSVMFRRKAFLHGYTSEGMDEMEFTEAESNVNDLVSEYQQYQDATAENDMDEDDEEEEEGDEE</sequence>
<dbReference type="InterPro" id="IPR037103">
    <property type="entry name" value="Tubulin/FtsZ-like_C"/>
</dbReference>
<feature type="domain" description="Tubulin/FtsZ GTPase" evidence="14">
    <location>
        <begin position="50"/>
        <end position="247"/>
    </location>
</feature>
<dbReference type="FunFam" id="3.30.1330.20:FF:000002">
    <property type="entry name" value="Tubulin beta chain"/>
    <property type="match status" value="1"/>
</dbReference>
<dbReference type="InterPro" id="IPR018316">
    <property type="entry name" value="Tubulin/FtsZ_2-layer-sand-dom"/>
</dbReference>
<dbReference type="KEGG" id="tad:TRIADDRAFT_22309"/>
<keyword evidence="7 12" id="KW-0547">Nucleotide-binding</keyword>
<keyword evidence="5 12" id="KW-0493">Microtubule</keyword>
<feature type="region of interest" description="Disordered" evidence="13">
    <location>
        <begin position="422"/>
        <end position="450"/>
    </location>
</feature>
<dbReference type="PROSITE" id="PS00227">
    <property type="entry name" value="TUBULIN"/>
    <property type="match status" value="1"/>
</dbReference>
<evidence type="ECO:0000256" key="4">
    <source>
        <dbReference type="ARBA" id="ARBA00022490"/>
    </source>
</evidence>
<evidence type="ECO:0000256" key="13">
    <source>
        <dbReference type="SAM" id="MobiDB-lite"/>
    </source>
</evidence>
<evidence type="ECO:0000259" key="15">
    <source>
        <dbReference type="SMART" id="SM00865"/>
    </source>
</evidence>
<keyword evidence="10" id="KW-0206">Cytoskeleton</keyword>
<organism evidence="16 17">
    <name type="scientific">Trichoplax adhaerens</name>
    <name type="common">Trichoplax reptans</name>
    <dbReference type="NCBI Taxonomy" id="10228"/>
    <lineage>
        <taxon>Eukaryota</taxon>
        <taxon>Metazoa</taxon>
        <taxon>Placozoa</taxon>
        <taxon>Uniplacotomia</taxon>
        <taxon>Trichoplacea</taxon>
        <taxon>Trichoplacidae</taxon>
        <taxon>Trichoplax</taxon>
    </lineage>
</organism>
<dbReference type="CDD" id="cd02187">
    <property type="entry name" value="beta_tubulin"/>
    <property type="match status" value="1"/>
</dbReference>
<evidence type="ECO:0000256" key="12">
    <source>
        <dbReference type="RuleBase" id="RU000352"/>
    </source>
</evidence>
<comment type="cofactor">
    <cofactor evidence="1">
        <name>Mg(2+)</name>
        <dbReference type="ChEBI" id="CHEBI:18420"/>
    </cofactor>
</comment>
<dbReference type="Gene3D" id="3.40.50.1440">
    <property type="entry name" value="Tubulin/FtsZ, GTPase domain"/>
    <property type="match status" value="1"/>
</dbReference>
<dbReference type="GO" id="GO:0003924">
    <property type="term" value="F:GTPase activity"/>
    <property type="evidence" value="ECO:0007669"/>
    <property type="project" value="InterPro"/>
</dbReference>